<proteinExistence type="predicted"/>
<gene>
    <name evidence="1" type="ORF">PY07360</name>
</gene>
<sequence>IHKKSFIDIVVLSILDRYFMNIYYYSSFIKI</sequence>
<keyword evidence="2" id="KW-1185">Reference proteome</keyword>
<feature type="non-terminal residue" evidence="1">
    <location>
        <position position="1"/>
    </location>
</feature>
<dbReference type="EMBL" id="AABL01002680">
    <property type="protein sequence ID" value="EAA19767.1"/>
    <property type="molecule type" value="Genomic_DNA"/>
</dbReference>
<dbReference type="AlphaFoldDB" id="Q7R863"/>
<evidence type="ECO:0000313" key="1">
    <source>
        <dbReference type="EMBL" id="EAA19767.1"/>
    </source>
</evidence>
<name>Q7R863_PLAYO</name>
<comment type="caution">
    <text evidence="1">The sequence shown here is derived from an EMBL/GenBank/DDBJ whole genome shotgun (WGS) entry which is preliminary data.</text>
</comment>
<dbReference type="PaxDb" id="73239-Q7R863"/>
<organism evidence="1 2">
    <name type="scientific">Plasmodium yoelii yoelii</name>
    <dbReference type="NCBI Taxonomy" id="73239"/>
    <lineage>
        <taxon>Eukaryota</taxon>
        <taxon>Sar</taxon>
        <taxon>Alveolata</taxon>
        <taxon>Apicomplexa</taxon>
        <taxon>Aconoidasida</taxon>
        <taxon>Haemosporida</taxon>
        <taxon>Plasmodiidae</taxon>
        <taxon>Plasmodium</taxon>
        <taxon>Plasmodium (Vinckeia)</taxon>
    </lineage>
</organism>
<accession>Q7R863</accession>
<dbReference type="InParanoid" id="Q7R863"/>
<protein>
    <submittedName>
        <fullName evidence="1">Uncharacterized protein</fullName>
    </submittedName>
</protein>
<dbReference type="Proteomes" id="UP000008553">
    <property type="component" value="Unassembled WGS sequence"/>
</dbReference>
<reference evidence="1 2" key="1">
    <citation type="journal article" date="2002" name="Nature">
        <title>Genome sequence and comparative analysis of the model rodent malaria parasite Plasmodium yoelii yoelii.</title>
        <authorList>
            <person name="Carlton J.M."/>
            <person name="Angiuoli S.V."/>
            <person name="Suh B.B."/>
            <person name="Kooij T.W."/>
            <person name="Pertea M."/>
            <person name="Silva J.C."/>
            <person name="Ermolaeva M.D."/>
            <person name="Allen J.E."/>
            <person name="Selengut J.D."/>
            <person name="Koo H.L."/>
            <person name="Peterson J.D."/>
            <person name="Pop M."/>
            <person name="Kosack D.S."/>
            <person name="Shumway M.F."/>
            <person name="Bidwell S.L."/>
            <person name="Shallom S.J."/>
            <person name="van Aken S.E."/>
            <person name="Riedmuller S.B."/>
            <person name="Feldblyum T.V."/>
            <person name="Cho J.K."/>
            <person name="Quackenbush J."/>
            <person name="Sedegah M."/>
            <person name="Shoaibi A."/>
            <person name="Cummings L.M."/>
            <person name="Florens L."/>
            <person name="Yates J.R."/>
            <person name="Raine J.D."/>
            <person name="Sinden R.E."/>
            <person name="Harris M.A."/>
            <person name="Cunningham D.A."/>
            <person name="Preiser P.R."/>
            <person name="Bergman L.W."/>
            <person name="Vaidya A.B."/>
            <person name="van Lin L.H."/>
            <person name="Janse C.J."/>
            <person name="Waters A.P."/>
            <person name="Smith H.O."/>
            <person name="White O.R."/>
            <person name="Salzberg S.L."/>
            <person name="Venter J.C."/>
            <person name="Fraser C.M."/>
            <person name="Hoffman S.L."/>
            <person name="Gardner M.J."/>
            <person name="Carucci D.J."/>
        </authorList>
    </citation>
    <scope>NUCLEOTIDE SEQUENCE [LARGE SCALE GENOMIC DNA]</scope>
    <source>
        <strain evidence="1 2">17XNL</strain>
    </source>
</reference>
<evidence type="ECO:0000313" key="2">
    <source>
        <dbReference type="Proteomes" id="UP000008553"/>
    </source>
</evidence>